<protein>
    <submittedName>
        <fullName evidence="2">Unnamed protein product</fullName>
    </submittedName>
</protein>
<organism evidence="2 3">
    <name type="scientific">Candida boidinii</name>
    <name type="common">Yeast</name>
    <dbReference type="NCBI Taxonomy" id="5477"/>
    <lineage>
        <taxon>Eukaryota</taxon>
        <taxon>Fungi</taxon>
        <taxon>Dikarya</taxon>
        <taxon>Ascomycota</taxon>
        <taxon>Saccharomycotina</taxon>
        <taxon>Pichiomycetes</taxon>
        <taxon>Pichiales</taxon>
        <taxon>Pichiaceae</taxon>
        <taxon>Ogataea</taxon>
        <taxon>Ogataea/Candida clade</taxon>
    </lineage>
</organism>
<name>A0A9W6T6V3_CANBO</name>
<gene>
    <name evidence="2" type="ORF">Cboi02_000542400</name>
</gene>
<dbReference type="Proteomes" id="UP001165120">
    <property type="component" value="Unassembled WGS sequence"/>
</dbReference>
<evidence type="ECO:0000256" key="1">
    <source>
        <dbReference type="SAM" id="Phobius"/>
    </source>
</evidence>
<dbReference type="EMBL" id="BSXN01002603">
    <property type="protein sequence ID" value="GME77091.1"/>
    <property type="molecule type" value="Genomic_DNA"/>
</dbReference>
<dbReference type="AlphaFoldDB" id="A0A9W6T6V3"/>
<keyword evidence="1" id="KW-0812">Transmembrane</keyword>
<feature type="transmembrane region" description="Helical" evidence="1">
    <location>
        <begin position="126"/>
        <end position="145"/>
    </location>
</feature>
<accession>A0A9W6T6V3</accession>
<comment type="caution">
    <text evidence="2">The sequence shown here is derived from an EMBL/GenBank/DDBJ whole genome shotgun (WGS) entry which is preliminary data.</text>
</comment>
<evidence type="ECO:0000313" key="3">
    <source>
        <dbReference type="Proteomes" id="UP001165120"/>
    </source>
</evidence>
<reference evidence="2" key="1">
    <citation type="submission" date="2023-04" db="EMBL/GenBank/DDBJ databases">
        <title>Candida boidinii NBRC 10035.</title>
        <authorList>
            <person name="Ichikawa N."/>
            <person name="Sato H."/>
            <person name="Tonouchi N."/>
        </authorList>
    </citation>
    <scope>NUCLEOTIDE SEQUENCE</scope>
    <source>
        <strain evidence="2">NBRC 10035</strain>
    </source>
</reference>
<proteinExistence type="predicted"/>
<evidence type="ECO:0000313" key="2">
    <source>
        <dbReference type="EMBL" id="GME77091.1"/>
    </source>
</evidence>
<keyword evidence="1" id="KW-1133">Transmembrane helix</keyword>
<keyword evidence="1" id="KW-0472">Membrane</keyword>
<sequence>MDSLVDELLNLLTIRVPYYYTKYTSSVNINTSNVTIPKVEIITDFDSSSFSIIDNTTAHLNIWDQRETATVAHQFDKKTEVSKVFKPIEPVCMITDHQQTYVKPVVSHETLDISPKNYFDHLYDPYSFYIIITISIAIVVVLAILQLGIKFDKDTIFIEEMVTSMTEVVETKKTVKVTEEINKMSNDQRNNKTAKETSVTKDVEKIEIAKVMKESKTDQETKRLPKIPIQFAQCKPIEHVFNRVTYKGKSKIVKTNNQVGRAVCEYFAYNIMGFKGKGLDEELKMINCLEDTPLYSLKGLLETYFFNEKAMCNIEMINLFHQYKYPLKMDTLKASKKYLTSSKTSNLLDYLIELYGDYDVDLEYLISDISEAAEKFPVFLSDKFGLTEFSKLLGFQRVTFLSKIHSKIVTDTESTINQMIGLLLNKELIKFIINNFNSNTDCLTPPFNDYYYDNRYD</sequence>
<keyword evidence="3" id="KW-1185">Reference proteome</keyword>